<evidence type="ECO:0000256" key="7">
    <source>
        <dbReference type="ARBA" id="ARBA00022785"/>
    </source>
</evidence>
<dbReference type="AlphaFoldDB" id="A0A918KC91"/>
<dbReference type="GO" id="GO:0051075">
    <property type="term" value="F:S-adenosylmethionine:tRNA ribosyltransferase-isomerase activity"/>
    <property type="evidence" value="ECO:0007669"/>
    <property type="project" value="UniProtKB-EC"/>
</dbReference>
<keyword evidence="5 13" id="KW-0808">Transferase</keyword>
<evidence type="ECO:0000256" key="1">
    <source>
        <dbReference type="ARBA" id="ARBA00004496"/>
    </source>
</evidence>
<reference evidence="14 15" key="1">
    <citation type="journal article" date="2014" name="Int. J. Syst. Evol. Microbiol.">
        <title>Complete genome sequence of Corynebacterium casei LMG S-19264T (=DSM 44701T), isolated from a smear-ripened cheese.</title>
        <authorList>
            <consortium name="US DOE Joint Genome Institute (JGI-PGF)"/>
            <person name="Walter F."/>
            <person name="Albersmeier A."/>
            <person name="Kalinowski J."/>
            <person name="Ruckert C."/>
        </authorList>
    </citation>
    <scope>NUCLEOTIDE SEQUENCE [LARGE SCALE GENOMIC DNA]</scope>
    <source>
        <strain evidence="14 15">KCTC 23968</strain>
    </source>
</reference>
<keyword evidence="7 13" id="KW-0671">Queuosine biosynthesis</keyword>
<dbReference type="PANTHER" id="PTHR30307">
    <property type="entry name" value="S-ADENOSYLMETHIONINE:TRNA RIBOSYLTRANSFERASE-ISOMERASE"/>
    <property type="match status" value="1"/>
</dbReference>
<dbReference type="InterPro" id="IPR042119">
    <property type="entry name" value="QueA_dom2"/>
</dbReference>
<organism evidence="14 15">
    <name type="scientific">Litorimonas cladophorae</name>
    <dbReference type="NCBI Taxonomy" id="1220491"/>
    <lineage>
        <taxon>Bacteria</taxon>
        <taxon>Pseudomonadati</taxon>
        <taxon>Pseudomonadota</taxon>
        <taxon>Alphaproteobacteria</taxon>
        <taxon>Maricaulales</taxon>
        <taxon>Robiginitomaculaceae</taxon>
    </lineage>
</organism>
<evidence type="ECO:0000256" key="4">
    <source>
        <dbReference type="ARBA" id="ARBA00022490"/>
    </source>
</evidence>
<comment type="similarity">
    <text evidence="9 13">Belongs to the QueA family.</text>
</comment>
<evidence type="ECO:0000256" key="2">
    <source>
        <dbReference type="ARBA" id="ARBA00004691"/>
    </source>
</evidence>
<dbReference type="Pfam" id="PF02547">
    <property type="entry name" value="Queuosine_synth"/>
    <property type="match status" value="1"/>
</dbReference>
<dbReference type="InterPro" id="IPR003699">
    <property type="entry name" value="QueA"/>
</dbReference>
<dbReference type="Gene3D" id="3.40.1780.10">
    <property type="entry name" value="QueA-like"/>
    <property type="match status" value="1"/>
</dbReference>
<protein>
    <recommendedName>
        <fullName evidence="11 13">S-adenosylmethionine:tRNA ribosyltransferase-isomerase</fullName>
        <ecNumber evidence="10 13">2.4.99.17</ecNumber>
    </recommendedName>
    <alternativeName>
        <fullName evidence="12 13">Queuosine biosynthesis protein QueA</fullName>
    </alternativeName>
</protein>
<keyword evidence="4 13" id="KW-0963">Cytoplasm</keyword>
<dbReference type="NCBIfam" id="NF001140">
    <property type="entry name" value="PRK00147.1"/>
    <property type="match status" value="1"/>
</dbReference>
<keyword evidence="15" id="KW-1185">Reference proteome</keyword>
<proteinExistence type="inferred from homology"/>
<dbReference type="InterPro" id="IPR042118">
    <property type="entry name" value="QueA_dom1"/>
</dbReference>
<dbReference type="SUPFAM" id="SSF111337">
    <property type="entry name" value="QueA-like"/>
    <property type="match status" value="1"/>
</dbReference>
<evidence type="ECO:0000256" key="13">
    <source>
        <dbReference type="HAMAP-Rule" id="MF_00113"/>
    </source>
</evidence>
<evidence type="ECO:0000256" key="10">
    <source>
        <dbReference type="ARBA" id="ARBA00066503"/>
    </source>
</evidence>
<evidence type="ECO:0000256" key="6">
    <source>
        <dbReference type="ARBA" id="ARBA00022691"/>
    </source>
</evidence>
<name>A0A918KC91_9PROT</name>
<dbReference type="EMBL" id="BMYV01000001">
    <property type="protein sequence ID" value="GGX58331.1"/>
    <property type="molecule type" value="Genomic_DNA"/>
</dbReference>
<sequence>MDVSLFDFDLPESAIALRPASPRDSAKLLHVQGLDAIEHQIVSDLPQLLRRGDVLVFNETRVFPAALTAIRPARDQGGGGDVTVTVNLHKDAGEGVWQAFCRPAKRLRIGDILHFDETLSASVIAKRDGGDVSLQFNAKAERLQAAFEHCGAPPLPPYIARKRAPDAQDVEDYQTVYAKESGSVAAPTAGLHFTPELLAALQDRGVQSESLVLHVGAGTFLPVKSDNTDDHDMHSEWFTIDPATAERLNAAKAEGRRIIAVGTTALRALESAAKDGVVVAQSRDTDIFITPGYEFQIIDGLMTNFHLPRSTLFMLVSALAGLQTMQVAYRRALDADYRFYSYGDSSLLWKAL</sequence>
<dbReference type="EC" id="2.4.99.17" evidence="10 13"/>
<comment type="subunit">
    <text evidence="3 13">Monomer.</text>
</comment>
<comment type="subcellular location">
    <subcellularLocation>
        <location evidence="1 13">Cytoplasm</location>
    </subcellularLocation>
</comment>
<evidence type="ECO:0000313" key="14">
    <source>
        <dbReference type="EMBL" id="GGX58331.1"/>
    </source>
</evidence>
<dbReference type="GO" id="GO:0005737">
    <property type="term" value="C:cytoplasm"/>
    <property type="evidence" value="ECO:0007669"/>
    <property type="project" value="UniProtKB-SubCell"/>
</dbReference>
<dbReference type="InterPro" id="IPR036100">
    <property type="entry name" value="QueA_sf"/>
</dbReference>
<evidence type="ECO:0000256" key="3">
    <source>
        <dbReference type="ARBA" id="ARBA00011245"/>
    </source>
</evidence>
<comment type="caution">
    <text evidence="14">The sequence shown here is derived from an EMBL/GenBank/DDBJ whole genome shotgun (WGS) entry which is preliminary data.</text>
</comment>
<comment type="function">
    <text evidence="13">Transfers and isomerizes the ribose moiety from AdoMet to the 7-aminomethyl group of 7-deazaguanine (preQ1-tRNA) to give epoxyqueuosine (oQ-tRNA).</text>
</comment>
<accession>A0A918KC91</accession>
<dbReference type="RefSeq" id="WP_189580773.1">
    <property type="nucleotide sequence ID" value="NZ_BMYV01000001.1"/>
</dbReference>
<evidence type="ECO:0000256" key="9">
    <source>
        <dbReference type="ARBA" id="ARBA00061210"/>
    </source>
</evidence>
<evidence type="ECO:0000256" key="12">
    <source>
        <dbReference type="ARBA" id="ARBA00076160"/>
    </source>
</evidence>
<dbReference type="Proteomes" id="UP000600865">
    <property type="component" value="Unassembled WGS sequence"/>
</dbReference>
<evidence type="ECO:0000256" key="11">
    <source>
        <dbReference type="ARBA" id="ARBA00069325"/>
    </source>
</evidence>
<dbReference type="Gene3D" id="2.40.10.240">
    <property type="entry name" value="QueA-like"/>
    <property type="match status" value="1"/>
</dbReference>
<dbReference type="GO" id="GO:0008616">
    <property type="term" value="P:tRNA queuosine(34) biosynthetic process"/>
    <property type="evidence" value="ECO:0007669"/>
    <property type="project" value="UniProtKB-UniRule"/>
</dbReference>
<dbReference type="HAMAP" id="MF_00113">
    <property type="entry name" value="QueA"/>
    <property type="match status" value="1"/>
</dbReference>
<evidence type="ECO:0000256" key="8">
    <source>
        <dbReference type="ARBA" id="ARBA00052751"/>
    </source>
</evidence>
<gene>
    <name evidence="13 14" type="primary">queA</name>
    <name evidence="14" type="ORF">GCM10011309_04520</name>
</gene>
<dbReference type="FunFam" id="3.40.1780.10:FF:000001">
    <property type="entry name" value="S-adenosylmethionine:tRNA ribosyltransferase-isomerase"/>
    <property type="match status" value="1"/>
</dbReference>
<keyword evidence="6 13" id="KW-0949">S-adenosyl-L-methionine</keyword>
<comment type="catalytic activity">
    <reaction evidence="8 13">
        <text>7-aminomethyl-7-carbaguanosine(34) in tRNA + S-adenosyl-L-methionine = epoxyqueuosine(34) in tRNA + adenine + L-methionine + 2 H(+)</text>
        <dbReference type="Rhea" id="RHEA:32155"/>
        <dbReference type="Rhea" id="RHEA-COMP:10342"/>
        <dbReference type="Rhea" id="RHEA-COMP:18582"/>
        <dbReference type="ChEBI" id="CHEBI:15378"/>
        <dbReference type="ChEBI" id="CHEBI:16708"/>
        <dbReference type="ChEBI" id="CHEBI:57844"/>
        <dbReference type="ChEBI" id="CHEBI:59789"/>
        <dbReference type="ChEBI" id="CHEBI:82833"/>
        <dbReference type="ChEBI" id="CHEBI:194443"/>
        <dbReference type="EC" id="2.4.99.17"/>
    </reaction>
</comment>
<evidence type="ECO:0000256" key="5">
    <source>
        <dbReference type="ARBA" id="ARBA00022679"/>
    </source>
</evidence>
<comment type="pathway">
    <text evidence="2 13">tRNA modification; tRNA-queuosine biosynthesis.</text>
</comment>
<dbReference type="PANTHER" id="PTHR30307:SF0">
    <property type="entry name" value="S-ADENOSYLMETHIONINE:TRNA RIBOSYLTRANSFERASE-ISOMERASE"/>
    <property type="match status" value="1"/>
</dbReference>
<dbReference type="NCBIfam" id="TIGR00113">
    <property type="entry name" value="queA"/>
    <property type="match status" value="1"/>
</dbReference>
<evidence type="ECO:0000313" key="15">
    <source>
        <dbReference type="Proteomes" id="UP000600865"/>
    </source>
</evidence>